<dbReference type="eggNOG" id="COG3187">
    <property type="taxonomic scope" value="Bacteria"/>
</dbReference>
<evidence type="ECO:0000256" key="1">
    <source>
        <dbReference type="SAM" id="SignalP"/>
    </source>
</evidence>
<protein>
    <recommendedName>
        <fullName evidence="2">DUF306 domain-containing protein</fullName>
    </recommendedName>
</protein>
<dbReference type="KEGG" id="cat:CA2559_04470"/>
<dbReference type="Pfam" id="PF03724">
    <property type="entry name" value="META"/>
    <property type="match status" value="1"/>
</dbReference>
<name>A3U6W6_CROAH</name>
<dbReference type="EMBL" id="CP002046">
    <property type="protein sequence ID" value="EAP87983.1"/>
    <property type="molecule type" value="Genomic_DNA"/>
</dbReference>
<dbReference type="InterPro" id="IPR053147">
    <property type="entry name" value="Hsp_HslJ-like"/>
</dbReference>
<keyword evidence="1" id="KW-0732">Signal</keyword>
<dbReference type="HOGENOM" id="CLU_075808_5_4_10"/>
<dbReference type="InterPro" id="IPR005184">
    <property type="entry name" value="DUF306_Meta_HslJ"/>
</dbReference>
<keyword evidence="4" id="KW-1185">Reference proteome</keyword>
<dbReference type="AlphaFoldDB" id="A3U6W6"/>
<evidence type="ECO:0000259" key="2">
    <source>
        <dbReference type="Pfam" id="PF03724"/>
    </source>
</evidence>
<feature type="domain" description="DUF306" evidence="2">
    <location>
        <begin position="35"/>
        <end position="131"/>
    </location>
</feature>
<proteinExistence type="predicted"/>
<gene>
    <name evidence="3" type="ordered locus">CA2559_04470</name>
</gene>
<dbReference type="Gene3D" id="2.40.128.270">
    <property type="match status" value="1"/>
</dbReference>
<evidence type="ECO:0000313" key="4">
    <source>
        <dbReference type="Proteomes" id="UP000002297"/>
    </source>
</evidence>
<evidence type="ECO:0000313" key="3">
    <source>
        <dbReference type="EMBL" id="EAP87983.1"/>
    </source>
</evidence>
<dbReference type="STRING" id="216432.CA2559_04470"/>
<dbReference type="PANTHER" id="PTHR35535">
    <property type="entry name" value="HEAT SHOCK PROTEIN HSLJ"/>
    <property type="match status" value="1"/>
</dbReference>
<dbReference type="GeneID" id="89454449"/>
<dbReference type="PANTHER" id="PTHR35535:SF1">
    <property type="entry name" value="HEAT SHOCK PROTEIN HSLJ"/>
    <property type="match status" value="1"/>
</dbReference>
<dbReference type="RefSeq" id="WP_013186659.1">
    <property type="nucleotide sequence ID" value="NC_014230.1"/>
</dbReference>
<organism evidence="3 4">
    <name type="scientific">Croceibacter atlanticus (strain ATCC BAA-628 / JCM 21780 / CIP 108009 / IAM 15332 / KCTC 12090 / HTCC2559)</name>
    <dbReference type="NCBI Taxonomy" id="216432"/>
    <lineage>
        <taxon>Bacteria</taxon>
        <taxon>Pseudomonadati</taxon>
        <taxon>Bacteroidota</taxon>
        <taxon>Flavobacteriia</taxon>
        <taxon>Flavobacteriales</taxon>
        <taxon>Flavobacteriaceae</taxon>
        <taxon>Croceibacter</taxon>
    </lineage>
</organism>
<dbReference type="Proteomes" id="UP000002297">
    <property type="component" value="Chromosome"/>
</dbReference>
<dbReference type="OrthoDB" id="880459at2"/>
<feature type="signal peptide" evidence="1">
    <location>
        <begin position="1"/>
        <end position="20"/>
    </location>
</feature>
<dbReference type="InterPro" id="IPR038670">
    <property type="entry name" value="HslJ-like_sf"/>
</dbReference>
<reference evidence="3 4" key="1">
    <citation type="journal article" date="2010" name="J. Bacteriol.">
        <title>The complete genome sequence of Croceibacter atlanticus HTCC2559T.</title>
        <authorList>
            <person name="Oh H.M."/>
            <person name="Kang I."/>
            <person name="Ferriera S."/>
            <person name="Giovannoni S.J."/>
            <person name="Cho J.C."/>
        </authorList>
    </citation>
    <scope>NUCLEOTIDE SEQUENCE [LARGE SCALE GENOMIC DNA]</scope>
    <source>
        <strain evidence="4">ATCC BAA-628 / HTCC2559 / KCTC 12090</strain>
    </source>
</reference>
<accession>A3U6W6</accession>
<feature type="chain" id="PRO_5002659016" description="DUF306 domain-containing protein" evidence="1">
    <location>
        <begin position="21"/>
        <end position="137"/>
    </location>
</feature>
<sequence length="137" mass="14765">MKAILKISLILTIFCLYSCAETQQVLETTGRVQLDGTYTITTLNGDSVNGMTINFSGITKRVSGNGGCNQYFADYTLNNLTLSIGDIGATKKACPNLDNETELFEALANVGSYNSVGKSLTLYSKDNNDVLIEATEN</sequence>